<feature type="compositionally biased region" description="Low complexity" evidence="1">
    <location>
        <begin position="17"/>
        <end position="32"/>
    </location>
</feature>
<dbReference type="eggNOG" id="ENOG502SP4S">
    <property type="taxonomic scope" value="Eukaryota"/>
</dbReference>
<dbReference type="STRING" id="1109443.G4TU33"/>
<gene>
    <name evidence="3" type="ORF">PIIN_08795</name>
</gene>
<feature type="region of interest" description="Disordered" evidence="1">
    <location>
        <begin position="660"/>
        <end position="686"/>
    </location>
</feature>
<dbReference type="Proteomes" id="UP000007148">
    <property type="component" value="Unassembled WGS sequence"/>
</dbReference>
<comment type="caution">
    <text evidence="3">The sequence shown here is derived from an EMBL/GenBank/DDBJ whole genome shotgun (WGS) entry which is preliminary data.</text>
</comment>
<accession>G4TU33</accession>
<reference evidence="3 4" key="1">
    <citation type="journal article" date="2011" name="PLoS Pathog.">
        <title>Endophytic Life Strategies Decoded by Genome and Transcriptome Analyses of the Mutualistic Root Symbiont Piriformospora indica.</title>
        <authorList>
            <person name="Zuccaro A."/>
            <person name="Lahrmann U."/>
            <person name="Guldener U."/>
            <person name="Langen G."/>
            <person name="Pfiffi S."/>
            <person name="Biedenkopf D."/>
            <person name="Wong P."/>
            <person name="Samans B."/>
            <person name="Grimm C."/>
            <person name="Basiewicz M."/>
            <person name="Murat C."/>
            <person name="Martin F."/>
            <person name="Kogel K.H."/>
        </authorList>
    </citation>
    <scope>NUCLEOTIDE SEQUENCE [LARGE SCALE GENOMIC DNA]</scope>
    <source>
        <strain evidence="3 4">DSM 11827</strain>
    </source>
</reference>
<dbReference type="Pfam" id="PF20209">
    <property type="entry name" value="DUF6570"/>
    <property type="match status" value="1"/>
</dbReference>
<feature type="region of interest" description="Disordered" evidence="1">
    <location>
        <begin position="529"/>
        <end position="550"/>
    </location>
</feature>
<keyword evidence="4" id="KW-1185">Reference proteome</keyword>
<dbReference type="AlphaFoldDB" id="G4TU33"/>
<organism evidence="3 4">
    <name type="scientific">Serendipita indica (strain DSM 11827)</name>
    <name type="common">Root endophyte fungus</name>
    <name type="synonym">Piriformospora indica</name>
    <dbReference type="NCBI Taxonomy" id="1109443"/>
    <lineage>
        <taxon>Eukaryota</taxon>
        <taxon>Fungi</taxon>
        <taxon>Dikarya</taxon>
        <taxon>Basidiomycota</taxon>
        <taxon>Agaricomycotina</taxon>
        <taxon>Agaricomycetes</taxon>
        <taxon>Sebacinales</taxon>
        <taxon>Serendipitaceae</taxon>
        <taxon>Serendipita</taxon>
    </lineage>
</organism>
<evidence type="ECO:0000313" key="3">
    <source>
        <dbReference type="EMBL" id="CCA74826.1"/>
    </source>
</evidence>
<sequence length="686" mass="74830">MAAQECSPLRGVELDNSQSETSSSASGSSRAPSVAPTVLHIIALNHKNIHVPCSFQGSVGIDTSYEAETLRATSSDALDGVGNHVSNSFQMLDSLQRNNIPDLFTPEVVSCRTSRSQANTKAFEDQKRANDSNLEDIVYSWPKTPEEGFIFGRCSDYVVATTISTRKPYDICGKDFISSDLIDFFELPFDSSSLPLDHPLRLLQADNVLQPYFTPPLAMRLSMLDDLMLYHEYISVDTQSQNIVIRLCRDCNSFLRAHRIPRFSLRNNLWHGYLPNDLKDITLLEEKVCTLHRVTADVARLHYAESDETASFCLIGNICAHPANVASTANILPRIPADINGHLTIVFVRHKLDKKKPLDIGRGGFPDGPHPKQRDLSTKAGRQFQRGDPLISATTRPVVGQFLRDMPPGTLDDENAVQVILQSIPTQAGYFVLISTQCVLNNVCATGILYPASMVPEWDSTPFASAHRVCASQPAIFDSDGHPVLPSHVPSILTVGTAVRVVLSFGARKPNPDAKLEVYILSPQDAAKDENADDNCEVTSTGPTAANAMGSEPYIGEDIASDALSNTNPTSEADRQTVETEIAAHASTPTPTTILGPSTIEVKHEPEGKVNSGDGLTESHARKLKGKGCEFCLNFSWTFSETNSQPKGVEIVELSDDATSIVDASHNAQSHRGAQNRSARPRQTRT</sequence>
<feature type="region of interest" description="Disordered" evidence="1">
    <location>
        <begin position="1"/>
        <end position="32"/>
    </location>
</feature>
<evidence type="ECO:0000256" key="1">
    <source>
        <dbReference type="SAM" id="MobiDB-lite"/>
    </source>
</evidence>
<proteinExistence type="predicted"/>
<name>G4TU33_SERID</name>
<dbReference type="HOGENOM" id="CLU_401201_0_0_1"/>
<evidence type="ECO:0000259" key="2">
    <source>
        <dbReference type="Pfam" id="PF20209"/>
    </source>
</evidence>
<dbReference type="EMBL" id="CAFZ01000360">
    <property type="protein sequence ID" value="CCA74826.1"/>
    <property type="molecule type" value="Genomic_DNA"/>
</dbReference>
<protein>
    <recommendedName>
        <fullName evidence="2">DUF6570 domain-containing protein</fullName>
    </recommendedName>
</protein>
<evidence type="ECO:0000313" key="4">
    <source>
        <dbReference type="Proteomes" id="UP000007148"/>
    </source>
</evidence>
<feature type="domain" description="DUF6570" evidence="2">
    <location>
        <begin position="259"/>
        <end position="356"/>
    </location>
</feature>
<dbReference type="InterPro" id="IPR046700">
    <property type="entry name" value="DUF6570"/>
</dbReference>
<feature type="region of interest" description="Disordered" evidence="1">
    <location>
        <begin position="359"/>
        <end position="379"/>
    </location>
</feature>
<feature type="compositionally biased region" description="Polar residues" evidence="1">
    <location>
        <begin position="666"/>
        <end position="678"/>
    </location>
</feature>
<dbReference type="OrthoDB" id="3257061at2759"/>
<dbReference type="InParanoid" id="G4TU33"/>